<reference evidence="1" key="2">
    <citation type="journal article" date="2015" name="Fish Shellfish Immunol.">
        <title>Early steps in the European eel (Anguilla anguilla)-Vibrio vulnificus interaction in the gills: Role of the RtxA13 toxin.</title>
        <authorList>
            <person name="Callol A."/>
            <person name="Pajuelo D."/>
            <person name="Ebbesson L."/>
            <person name="Teles M."/>
            <person name="MacKenzie S."/>
            <person name="Amaro C."/>
        </authorList>
    </citation>
    <scope>NUCLEOTIDE SEQUENCE</scope>
</reference>
<proteinExistence type="predicted"/>
<sequence>MPHLLKAQLCQIRMRIQRRRSVTYSHPKASNQSD</sequence>
<dbReference type="EMBL" id="GBXM01069214">
    <property type="protein sequence ID" value="JAH39363.1"/>
    <property type="molecule type" value="Transcribed_RNA"/>
</dbReference>
<organism evidence="1">
    <name type="scientific">Anguilla anguilla</name>
    <name type="common">European freshwater eel</name>
    <name type="synonym">Muraena anguilla</name>
    <dbReference type="NCBI Taxonomy" id="7936"/>
    <lineage>
        <taxon>Eukaryota</taxon>
        <taxon>Metazoa</taxon>
        <taxon>Chordata</taxon>
        <taxon>Craniata</taxon>
        <taxon>Vertebrata</taxon>
        <taxon>Euteleostomi</taxon>
        <taxon>Actinopterygii</taxon>
        <taxon>Neopterygii</taxon>
        <taxon>Teleostei</taxon>
        <taxon>Anguilliformes</taxon>
        <taxon>Anguillidae</taxon>
        <taxon>Anguilla</taxon>
    </lineage>
</organism>
<evidence type="ECO:0000313" key="1">
    <source>
        <dbReference type="EMBL" id="JAH39363.1"/>
    </source>
</evidence>
<protein>
    <submittedName>
        <fullName evidence="1">Uncharacterized protein</fullName>
    </submittedName>
</protein>
<dbReference type="AlphaFoldDB" id="A0A0E9SFU6"/>
<accession>A0A0E9SFU6</accession>
<reference evidence="1" key="1">
    <citation type="submission" date="2014-11" db="EMBL/GenBank/DDBJ databases">
        <authorList>
            <person name="Amaro Gonzalez C."/>
        </authorList>
    </citation>
    <scope>NUCLEOTIDE SEQUENCE</scope>
</reference>
<name>A0A0E9SFU6_ANGAN</name>